<sequence>MNTKLLLKVVMLVVALGAVIYGIKTLKSPEFSQKSNDPDNAISLLLGSDLRPLNWCFEKTTQMEILKDDGSILKTIQDPAEISSLCETMIGGVTADKLSQAVFIRRLVVRKGEKDERVLEQAKEGGLFRVQEMPFTSPMLEKSLQRLNSSTAP</sequence>
<accession>A0ABT6DDD0</accession>
<name>A0ABT6DDD0_9BACT</name>
<organism evidence="1 2">
    <name type="scientific">Bdellovibrio svalbardensis</name>
    <dbReference type="NCBI Taxonomy" id="2972972"/>
    <lineage>
        <taxon>Bacteria</taxon>
        <taxon>Pseudomonadati</taxon>
        <taxon>Bdellovibrionota</taxon>
        <taxon>Bdellovibrionia</taxon>
        <taxon>Bdellovibrionales</taxon>
        <taxon>Pseudobdellovibrionaceae</taxon>
        <taxon>Bdellovibrio</taxon>
    </lineage>
</organism>
<gene>
    <name evidence="1" type="ORF">NWE73_00610</name>
</gene>
<evidence type="ECO:0000313" key="2">
    <source>
        <dbReference type="Proteomes" id="UP001152321"/>
    </source>
</evidence>
<dbReference type="Proteomes" id="UP001152321">
    <property type="component" value="Unassembled WGS sequence"/>
</dbReference>
<dbReference type="EMBL" id="JANRMI010000001">
    <property type="protein sequence ID" value="MDG0814844.1"/>
    <property type="molecule type" value="Genomic_DNA"/>
</dbReference>
<protein>
    <submittedName>
        <fullName evidence="1">Uncharacterized protein</fullName>
    </submittedName>
</protein>
<evidence type="ECO:0000313" key="1">
    <source>
        <dbReference type="EMBL" id="MDG0814844.1"/>
    </source>
</evidence>
<dbReference type="RefSeq" id="WP_277576328.1">
    <property type="nucleotide sequence ID" value="NZ_JANRMI010000001.1"/>
</dbReference>
<reference evidence="1" key="1">
    <citation type="submission" date="2022-08" db="EMBL/GenBank/DDBJ databases">
        <title>Novel Bdellovibrio Species Isolated from Svalbard: Designation Bdellovibrio svalbardensis.</title>
        <authorList>
            <person name="Mitchell R.J."/>
            <person name="Choi S.Y."/>
        </authorList>
    </citation>
    <scope>NUCLEOTIDE SEQUENCE</scope>
    <source>
        <strain evidence="1">PAP01</strain>
    </source>
</reference>
<keyword evidence="2" id="KW-1185">Reference proteome</keyword>
<proteinExistence type="predicted"/>
<comment type="caution">
    <text evidence="1">The sequence shown here is derived from an EMBL/GenBank/DDBJ whole genome shotgun (WGS) entry which is preliminary data.</text>
</comment>